<dbReference type="InterPro" id="IPR050212">
    <property type="entry name" value="Ntdp-like"/>
</dbReference>
<gene>
    <name evidence="3" type="ORF">NON19_14495</name>
</gene>
<keyword evidence="1" id="KW-0378">Hydrolase</keyword>
<dbReference type="Pfam" id="PF04167">
    <property type="entry name" value="DUF402"/>
    <property type="match status" value="1"/>
</dbReference>
<dbReference type="Gene3D" id="2.40.380.10">
    <property type="entry name" value="FomD-like"/>
    <property type="match status" value="1"/>
</dbReference>
<evidence type="ECO:0000313" key="3">
    <source>
        <dbReference type="EMBL" id="MCQ4043205.1"/>
    </source>
</evidence>
<evidence type="ECO:0000256" key="1">
    <source>
        <dbReference type="ARBA" id="ARBA00022801"/>
    </source>
</evidence>
<evidence type="ECO:0000313" key="4">
    <source>
        <dbReference type="Proteomes" id="UP001206206"/>
    </source>
</evidence>
<dbReference type="SUPFAM" id="SSF159234">
    <property type="entry name" value="FomD-like"/>
    <property type="match status" value="1"/>
</dbReference>
<accession>A0ABT1PCW9</accession>
<name>A0ABT1PCW9_9ACTN</name>
<dbReference type="EMBL" id="JANFNH010000012">
    <property type="protein sequence ID" value="MCQ4043205.1"/>
    <property type="molecule type" value="Genomic_DNA"/>
</dbReference>
<dbReference type="RefSeq" id="WP_255928060.1">
    <property type="nucleotide sequence ID" value="NZ_JANFNH010000012.1"/>
</dbReference>
<dbReference type="InterPro" id="IPR035930">
    <property type="entry name" value="FomD-like_sf"/>
</dbReference>
<protein>
    <submittedName>
        <fullName evidence="3">DUF402 domain-containing protein</fullName>
    </submittedName>
</protein>
<keyword evidence="4" id="KW-1185">Reference proteome</keyword>
<evidence type="ECO:0000259" key="2">
    <source>
        <dbReference type="Pfam" id="PF04167"/>
    </source>
</evidence>
<proteinExistence type="predicted"/>
<organism evidence="3 4">
    <name type="scientific">Streptantibioticus rubrisoli</name>
    <dbReference type="NCBI Taxonomy" id="1387313"/>
    <lineage>
        <taxon>Bacteria</taxon>
        <taxon>Bacillati</taxon>
        <taxon>Actinomycetota</taxon>
        <taxon>Actinomycetes</taxon>
        <taxon>Kitasatosporales</taxon>
        <taxon>Streptomycetaceae</taxon>
        <taxon>Streptantibioticus</taxon>
    </lineage>
</organism>
<comment type="caution">
    <text evidence="3">The sequence shown here is derived from an EMBL/GenBank/DDBJ whole genome shotgun (WGS) entry which is preliminary data.</text>
</comment>
<feature type="domain" description="DUF402" evidence="2">
    <location>
        <begin position="28"/>
        <end position="153"/>
    </location>
</feature>
<reference evidence="3 4" key="1">
    <citation type="submission" date="2022-06" db="EMBL/GenBank/DDBJ databases">
        <title>Draft genome sequence of type strain Streptomyces rubrisoli DSM 42083.</title>
        <authorList>
            <person name="Duangmal K."/>
            <person name="Klaysubun C."/>
        </authorList>
    </citation>
    <scope>NUCLEOTIDE SEQUENCE [LARGE SCALE GENOMIC DNA]</scope>
    <source>
        <strain evidence="3 4">DSM 42083</strain>
    </source>
</reference>
<dbReference type="PANTHER" id="PTHR39159">
    <property type="match status" value="1"/>
</dbReference>
<dbReference type="Proteomes" id="UP001206206">
    <property type="component" value="Unassembled WGS sequence"/>
</dbReference>
<sequence>MTDGQQTVRVVYTKYDGSLHWNQYATALGEDEHGVWLGCRAGNTAQRGFEPPITYDHAFVLLFPRDAWWTAVFNAAPARTEIYCDISTVPTWRDGVVTMVDLDLDVVRRRDGSLYIDDEDEFAEHRVRYGYPTEVVENAERAARSLMRSIGERAEPFAGGYREWLSLVQ</sequence>
<dbReference type="PANTHER" id="PTHR39159:SF1">
    <property type="entry name" value="UPF0374 PROTEIN YGAC"/>
    <property type="match status" value="1"/>
</dbReference>
<dbReference type="InterPro" id="IPR007295">
    <property type="entry name" value="DUF402"/>
</dbReference>